<dbReference type="PANTHER" id="PTHR42951:SF4">
    <property type="entry name" value="ACYL-COENZYME A THIOESTERASE MBLAC2"/>
    <property type="match status" value="1"/>
</dbReference>
<dbReference type="AlphaFoldDB" id="A0A4P6UW36"/>
<dbReference type="Gene3D" id="3.60.15.10">
    <property type="entry name" value="Ribonuclease Z/Hydroxyacylglutathione hydrolase-like"/>
    <property type="match status" value="1"/>
</dbReference>
<evidence type="ECO:0000259" key="1">
    <source>
        <dbReference type="SMART" id="SM00849"/>
    </source>
</evidence>
<dbReference type="InterPro" id="IPR036866">
    <property type="entry name" value="RibonucZ/Hydroxyglut_hydro"/>
</dbReference>
<dbReference type="KEGG" id="uth:DKZ56_11540"/>
<name>A0A4P6UW36_9BACL</name>
<dbReference type="InterPro" id="IPR050855">
    <property type="entry name" value="NDM-1-like"/>
</dbReference>
<dbReference type="RefSeq" id="WP_208650127.1">
    <property type="nucleotide sequence ID" value="NZ_CP036528.1"/>
</dbReference>
<dbReference type="GO" id="GO:0016787">
    <property type="term" value="F:hydrolase activity"/>
    <property type="evidence" value="ECO:0007669"/>
    <property type="project" value="UniProtKB-KW"/>
</dbReference>
<sequence length="267" mass="31080">MLLKQSFYETKQGDVILFEGKNVFSKVHLNVYSFYQDGVLIDCGAHSMKKEFLNFFNRLSIDRVVITHAHEDHDGCAKYLNEKGLPIYLNAMSIEKSKRKADYKLYRKFFWGIRPPYEAIPHEETFESRKYKWRVIETPGHAQDHVSFLNESTGQLYSGDLFVTPKTKLILRDESIPQIIQSIEKVLQLDFGEMFCCHAGYIKDGKKAFRLKLDYLLELTDKVKRLSKEGFSADEIHQLLFPRKYQLATVSGGEWHSKHIITSILSN</sequence>
<dbReference type="Proteomes" id="UP000291151">
    <property type="component" value="Chromosome"/>
</dbReference>
<reference evidence="2 3" key="1">
    <citation type="submission" date="2019-02" db="EMBL/GenBank/DDBJ databases">
        <title>Ureibacillus thermophilus.</title>
        <authorList>
            <person name="Sunny J.S."/>
            <person name="Natarajan A."/>
            <person name="Saleena L.M."/>
        </authorList>
    </citation>
    <scope>NUCLEOTIDE SEQUENCE [LARGE SCALE GENOMIC DNA]</scope>
    <source>
        <strain evidence="2 3">LM102</strain>
    </source>
</reference>
<dbReference type="InterPro" id="IPR001279">
    <property type="entry name" value="Metallo-B-lactamas"/>
</dbReference>
<feature type="domain" description="Metallo-beta-lactamase" evidence="1">
    <location>
        <begin position="30"/>
        <end position="198"/>
    </location>
</feature>
<gene>
    <name evidence="2" type="ORF">DKZ56_11540</name>
</gene>
<organism evidence="2 3">
    <name type="scientific">Ureibacillus thermophilus</name>
    <dbReference type="NCBI Taxonomy" id="367743"/>
    <lineage>
        <taxon>Bacteria</taxon>
        <taxon>Bacillati</taxon>
        <taxon>Bacillota</taxon>
        <taxon>Bacilli</taxon>
        <taxon>Bacillales</taxon>
        <taxon>Caryophanaceae</taxon>
        <taxon>Ureibacillus</taxon>
    </lineage>
</organism>
<evidence type="ECO:0000313" key="2">
    <source>
        <dbReference type="EMBL" id="QBK26436.1"/>
    </source>
</evidence>
<dbReference type="PANTHER" id="PTHR42951">
    <property type="entry name" value="METALLO-BETA-LACTAMASE DOMAIN-CONTAINING"/>
    <property type="match status" value="1"/>
</dbReference>
<dbReference type="Pfam" id="PF00753">
    <property type="entry name" value="Lactamase_B"/>
    <property type="match status" value="1"/>
</dbReference>
<dbReference type="EMBL" id="CP036528">
    <property type="protein sequence ID" value="QBK26436.1"/>
    <property type="molecule type" value="Genomic_DNA"/>
</dbReference>
<accession>A0A4P6UW36</accession>
<keyword evidence="2" id="KW-0378">Hydrolase</keyword>
<evidence type="ECO:0000313" key="3">
    <source>
        <dbReference type="Proteomes" id="UP000291151"/>
    </source>
</evidence>
<keyword evidence="3" id="KW-1185">Reference proteome</keyword>
<dbReference type="SUPFAM" id="SSF56281">
    <property type="entry name" value="Metallo-hydrolase/oxidoreductase"/>
    <property type="match status" value="1"/>
</dbReference>
<proteinExistence type="predicted"/>
<dbReference type="SMART" id="SM00849">
    <property type="entry name" value="Lactamase_B"/>
    <property type="match status" value="1"/>
</dbReference>
<protein>
    <submittedName>
        <fullName evidence="2">MBL fold metallo-hydrolase</fullName>
    </submittedName>
</protein>